<sequence length="81" mass="9092">MVAFGIYGFIERCLVPFGLHHIWNVPFQMQIGEYTNAAGQVFHGDIPRYMAGDPDGGQTVWRLPVQNVWSAGSGYRYLALC</sequence>
<dbReference type="Proteomes" id="UP000251123">
    <property type="component" value="Unassembled WGS sequence"/>
</dbReference>
<evidence type="ECO:0000256" key="6">
    <source>
        <dbReference type="ARBA" id="ARBA00022692"/>
    </source>
</evidence>
<evidence type="ECO:0000256" key="4">
    <source>
        <dbReference type="ARBA" id="ARBA00022597"/>
    </source>
</evidence>
<dbReference type="GO" id="GO:0008982">
    <property type="term" value="F:protein-N(PI)-phosphohistidine-sugar phosphotransferase activity"/>
    <property type="evidence" value="ECO:0007669"/>
    <property type="project" value="InterPro"/>
</dbReference>
<evidence type="ECO:0000256" key="3">
    <source>
        <dbReference type="ARBA" id="ARBA00022475"/>
    </source>
</evidence>
<organism evidence="10 11">
    <name type="scientific">Klebsiella pneumoniae</name>
    <dbReference type="NCBI Taxonomy" id="573"/>
    <lineage>
        <taxon>Bacteria</taxon>
        <taxon>Pseudomonadati</taxon>
        <taxon>Pseudomonadota</taxon>
        <taxon>Gammaproteobacteria</taxon>
        <taxon>Enterobacterales</taxon>
        <taxon>Enterobacteriaceae</taxon>
        <taxon>Klebsiella/Raoultella group</taxon>
        <taxon>Klebsiella</taxon>
        <taxon>Klebsiella pneumoniae complex</taxon>
    </lineage>
</organism>
<comment type="subcellular location">
    <subcellularLocation>
        <location evidence="1">Cell membrane</location>
        <topology evidence="1">Multi-pass membrane protein</topology>
    </subcellularLocation>
</comment>
<dbReference type="EMBL" id="UASN01000006">
    <property type="protein sequence ID" value="SPX52873.1"/>
    <property type="molecule type" value="Genomic_DNA"/>
</dbReference>
<evidence type="ECO:0000256" key="8">
    <source>
        <dbReference type="ARBA" id="ARBA00023136"/>
    </source>
</evidence>
<proteinExistence type="predicted"/>
<keyword evidence="7" id="KW-1133">Transmembrane helix</keyword>
<dbReference type="Pfam" id="PF02378">
    <property type="entry name" value="PTS_EIIC"/>
    <property type="match status" value="1"/>
</dbReference>
<keyword evidence="8" id="KW-0472">Membrane</keyword>
<dbReference type="InterPro" id="IPR050429">
    <property type="entry name" value="PTS_Glucose_EIICBA"/>
</dbReference>
<dbReference type="InterPro" id="IPR003352">
    <property type="entry name" value="PTS_EIIC"/>
</dbReference>
<evidence type="ECO:0000256" key="5">
    <source>
        <dbReference type="ARBA" id="ARBA00022683"/>
    </source>
</evidence>
<name>A0A2X1QBT9_KLEPN</name>
<keyword evidence="4" id="KW-0762">Sugar transport</keyword>
<evidence type="ECO:0000313" key="11">
    <source>
        <dbReference type="Proteomes" id="UP000251123"/>
    </source>
</evidence>
<keyword evidence="3" id="KW-1003">Cell membrane</keyword>
<accession>A0A2X1QBT9</accession>
<gene>
    <name evidence="10" type="primary">ptsG_3</name>
    <name evidence="10" type="ORF">NCTC9601_00604</name>
</gene>
<protein>
    <submittedName>
        <fullName evidence="10">PTS system protein</fullName>
    </submittedName>
</protein>
<dbReference type="PANTHER" id="PTHR30009:SF20">
    <property type="entry name" value="PTS SYSTEM GLUCOSE-SPECIFIC EIICB COMPONENT-RELATED"/>
    <property type="match status" value="1"/>
</dbReference>
<reference evidence="10 11" key="1">
    <citation type="submission" date="2018-06" db="EMBL/GenBank/DDBJ databases">
        <authorList>
            <consortium name="Pathogen Informatics"/>
            <person name="Doyle S."/>
        </authorList>
    </citation>
    <scope>NUCLEOTIDE SEQUENCE [LARGE SCALE GENOMIC DNA]</scope>
    <source>
        <strain evidence="10 11">NCTC9601</strain>
    </source>
</reference>
<dbReference type="GO" id="GO:0005886">
    <property type="term" value="C:plasma membrane"/>
    <property type="evidence" value="ECO:0007669"/>
    <property type="project" value="UniProtKB-SubCell"/>
</dbReference>
<evidence type="ECO:0000256" key="1">
    <source>
        <dbReference type="ARBA" id="ARBA00004651"/>
    </source>
</evidence>
<keyword evidence="6" id="KW-0812">Transmembrane</keyword>
<dbReference type="GO" id="GO:1904659">
    <property type="term" value="P:D-glucose transmembrane transport"/>
    <property type="evidence" value="ECO:0007669"/>
    <property type="project" value="TreeGrafter"/>
</dbReference>
<dbReference type="GO" id="GO:0009401">
    <property type="term" value="P:phosphoenolpyruvate-dependent sugar phosphotransferase system"/>
    <property type="evidence" value="ECO:0007669"/>
    <property type="project" value="UniProtKB-KW"/>
</dbReference>
<evidence type="ECO:0000256" key="7">
    <source>
        <dbReference type="ARBA" id="ARBA00022989"/>
    </source>
</evidence>
<dbReference type="AlphaFoldDB" id="A0A2X1QBT9"/>
<keyword evidence="2" id="KW-0813">Transport</keyword>
<dbReference type="GO" id="GO:0090564">
    <property type="term" value="F:protein-phosphocysteine-glucose phosphotransferase system transporter activity"/>
    <property type="evidence" value="ECO:0007669"/>
    <property type="project" value="TreeGrafter"/>
</dbReference>
<feature type="domain" description="Phosphotransferase system EIIC" evidence="9">
    <location>
        <begin position="2"/>
        <end position="51"/>
    </location>
</feature>
<evidence type="ECO:0000313" key="10">
    <source>
        <dbReference type="EMBL" id="SPX52873.1"/>
    </source>
</evidence>
<dbReference type="PANTHER" id="PTHR30009">
    <property type="entry name" value="CYTOCHROME C-TYPE SYNTHESIS PROTEIN AND PTS TRANSMEMBRANE COMPONENT"/>
    <property type="match status" value="1"/>
</dbReference>
<evidence type="ECO:0000259" key="9">
    <source>
        <dbReference type="Pfam" id="PF02378"/>
    </source>
</evidence>
<keyword evidence="5" id="KW-0598">Phosphotransferase system</keyword>
<evidence type="ECO:0000256" key="2">
    <source>
        <dbReference type="ARBA" id="ARBA00022448"/>
    </source>
</evidence>